<evidence type="ECO:0000256" key="2">
    <source>
        <dbReference type="ARBA" id="ARBA00023015"/>
    </source>
</evidence>
<organism evidence="9 10">
    <name type="scientific">Hibiscus syriacus</name>
    <name type="common">Rose of Sharon</name>
    <dbReference type="NCBI Taxonomy" id="106335"/>
    <lineage>
        <taxon>Eukaryota</taxon>
        <taxon>Viridiplantae</taxon>
        <taxon>Streptophyta</taxon>
        <taxon>Embryophyta</taxon>
        <taxon>Tracheophyta</taxon>
        <taxon>Spermatophyta</taxon>
        <taxon>Magnoliopsida</taxon>
        <taxon>eudicotyledons</taxon>
        <taxon>Gunneridae</taxon>
        <taxon>Pentapetalae</taxon>
        <taxon>rosids</taxon>
        <taxon>malvids</taxon>
        <taxon>Malvales</taxon>
        <taxon>Malvaceae</taxon>
        <taxon>Malvoideae</taxon>
        <taxon>Hibiscus</taxon>
    </lineage>
</organism>
<evidence type="ECO:0000256" key="4">
    <source>
        <dbReference type="ARBA" id="ARBA00023125"/>
    </source>
</evidence>
<keyword evidence="10" id="KW-1185">Reference proteome</keyword>
<dbReference type="InterPro" id="IPR003035">
    <property type="entry name" value="RWP-RK_dom"/>
</dbReference>
<accession>A0A6A3DAE4</accession>
<proteinExistence type="predicted"/>
<protein>
    <submittedName>
        <fullName evidence="9">Protein RKD1</fullName>
    </submittedName>
</protein>
<keyword evidence="2" id="KW-0805">Transcription regulation</keyword>
<dbReference type="GO" id="GO:0003700">
    <property type="term" value="F:DNA-binding transcription factor activity"/>
    <property type="evidence" value="ECO:0007669"/>
    <property type="project" value="InterPro"/>
</dbReference>
<keyword evidence="5" id="KW-0804">Transcription</keyword>
<evidence type="ECO:0000256" key="5">
    <source>
        <dbReference type="ARBA" id="ARBA00023163"/>
    </source>
</evidence>
<evidence type="ECO:0000256" key="7">
    <source>
        <dbReference type="SAM" id="MobiDB-lite"/>
    </source>
</evidence>
<dbReference type="PANTHER" id="PTHR46373:SF20">
    <property type="entry name" value="PROTEIN RKD1"/>
    <property type="match status" value="1"/>
</dbReference>
<gene>
    <name evidence="9" type="ORF">F3Y22_tig00000064pilonHSYRG00005</name>
</gene>
<comment type="function">
    <text evidence="1">Putative transcription factor.</text>
</comment>
<comment type="caution">
    <text evidence="9">The sequence shown here is derived from an EMBL/GenBank/DDBJ whole genome shotgun (WGS) entry which is preliminary data.</text>
</comment>
<evidence type="ECO:0000256" key="1">
    <source>
        <dbReference type="ARBA" id="ARBA00004049"/>
    </source>
</evidence>
<evidence type="ECO:0000256" key="6">
    <source>
        <dbReference type="ARBA" id="ARBA00023242"/>
    </source>
</evidence>
<dbReference type="AlphaFoldDB" id="A0A6A3DAE4"/>
<feature type="region of interest" description="Disordered" evidence="7">
    <location>
        <begin position="1"/>
        <end position="22"/>
    </location>
</feature>
<name>A0A6A3DAE4_HIBSY</name>
<reference evidence="9" key="1">
    <citation type="submission" date="2019-09" db="EMBL/GenBank/DDBJ databases">
        <title>Draft genome information of white flower Hibiscus syriacus.</title>
        <authorList>
            <person name="Kim Y.-M."/>
        </authorList>
    </citation>
    <scope>NUCLEOTIDE SEQUENCE [LARGE SCALE GENOMIC DNA]</scope>
    <source>
        <strain evidence="9">YM2019G1</strain>
    </source>
</reference>
<dbReference type="Proteomes" id="UP000436088">
    <property type="component" value="Unassembled WGS sequence"/>
</dbReference>
<feature type="domain" description="RWP-RK" evidence="8">
    <location>
        <begin position="94"/>
        <end position="182"/>
    </location>
</feature>
<dbReference type="EMBL" id="VEPZ02000007">
    <property type="protein sequence ID" value="KAE8736251.1"/>
    <property type="molecule type" value="Genomic_DNA"/>
</dbReference>
<evidence type="ECO:0000259" key="8">
    <source>
        <dbReference type="PROSITE" id="PS51519"/>
    </source>
</evidence>
<keyword evidence="3" id="KW-0175">Coiled coil</keyword>
<evidence type="ECO:0000313" key="9">
    <source>
        <dbReference type="EMBL" id="KAE8736251.1"/>
    </source>
</evidence>
<sequence>MANHCSLLKSEPIAKEEKPSPFPPLENSSWNYIDEQYHEFCMQQSFYDELPLSIDNGGENDNVFWDELGFLFEPRKYEKPVLKVEGEMMIKKESVSGDKKFCREEQGKIRAKLLSRKVITQYFYMPISQAAKELNVGLTLLKKRCRKIGIRRWPQRKLMSLRNLINNIQELQEDEGERKFREVVDVLERERKMVEEMPDMDMEYETKRLRQAVFKANYKKRSLVSTTVSQSSVCGGGDGGDGGLVSDLDLITYYRGLYDSFSSTLS</sequence>
<dbReference type="InterPro" id="IPR044607">
    <property type="entry name" value="RKD-like"/>
</dbReference>
<dbReference type="PANTHER" id="PTHR46373">
    <property type="entry name" value="PROTEIN RKD4"/>
    <property type="match status" value="1"/>
</dbReference>
<dbReference type="PROSITE" id="PS51519">
    <property type="entry name" value="RWP_RK"/>
    <property type="match status" value="1"/>
</dbReference>
<evidence type="ECO:0000313" key="10">
    <source>
        <dbReference type="Proteomes" id="UP000436088"/>
    </source>
</evidence>
<dbReference type="Pfam" id="PF02042">
    <property type="entry name" value="RWP-RK"/>
    <property type="match status" value="1"/>
</dbReference>
<keyword evidence="6" id="KW-0539">Nucleus</keyword>
<evidence type="ECO:0000256" key="3">
    <source>
        <dbReference type="ARBA" id="ARBA00023054"/>
    </source>
</evidence>
<keyword evidence="4" id="KW-0238">DNA-binding</keyword>
<dbReference type="GO" id="GO:0003677">
    <property type="term" value="F:DNA binding"/>
    <property type="evidence" value="ECO:0007669"/>
    <property type="project" value="UniProtKB-KW"/>
</dbReference>